<evidence type="ECO:0000256" key="2">
    <source>
        <dbReference type="ARBA" id="ARBA00004651"/>
    </source>
</evidence>
<dbReference type="SMART" id="SM00304">
    <property type="entry name" value="HAMP"/>
    <property type="match status" value="1"/>
</dbReference>
<proteinExistence type="predicted"/>
<evidence type="ECO:0000259" key="16">
    <source>
        <dbReference type="PROSITE" id="PS50885"/>
    </source>
</evidence>
<dbReference type="InterPro" id="IPR036890">
    <property type="entry name" value="HATPase_C_sf"/>
</dbReference>
<feature type="domain" description="Histidine kinase" evidence="15">
    <location>
        <begin position="993"/>
        <end position="1204"/>
    </location>
</feature>
<keyword evidence="7 14" id="KW-0812">Transmembrane</keyword>
<feature type="transmembrane region" description="Helical" evidence="14">
    <location>
        <begin position="265"/>
        <end position="283"/>
    </location>
</feature>
<evidence type="ECO:0000313" key="18">
    <source>
        <dbReference type="Proteomes" id="UP000823635"/>
    </source>
</evidence>
<dbReference type="InterPro" id="IPR003594">
    <property type="entry name" value="HATPase_dom"/>
</dbReference>
<reference evidence="17" key="1">
    <citation type="submission" date="2020-10" db="EMBL/GenBank/DDBJ databases">
        <authorList>
            <person name="Gilroy R."/>
        </authorList>
    </citation>
    <scope>NUCLEOTIDE SEQUENCE</scope>
    <source>
        <strain evidence="17">15467</strain>
    </source>
</reference>
<feature type="transmembrane region" description="Helical" evidence="14">
    <location>
        <begin position="689"/>
        <end position="710"/>
    </location>
</feature>
<accession>A0A9D9GYU8</accession>
<feature type="transmembrane region" description="Helical" evidence="14">
    <location>
        <begin position="344"/>
        <end position="366"/>
    </location>
</feature>
<keyword evidence="5" id="KW-0597">Phosphoprotein</keyword>
<dbReference type="Proteomes" id="UP000823635">
    <property type="component" value="Unassembled WGS sequence"/>
</dbReference>
<feature type="transmembrane region" description="Helical" evidence="14">
    <location>
        <begin position="239"/>
        <end position="258"/>
    </location>
</feature>
<evidence type="ECO:0000256" key="5">
    <source>
        <dbReference type="ARBA" id="ARBA00022553"/>
    </source>
</evidence>
<organism evidence="17 18">
    <name type="scientific">Candidatus Egerieousia excrementavium</name>
    <dbReference type="NCBI Taxonomy" id="2840778"/>
    <lineage>
        <taxon>Bacteria</taxon>
        <taxon>Pseudomonadati</taxon>
        <taxon>Bacteroidota</taxon>
        <taxon>Bacteroidia</taxon>
        <taxon>Bacteroidales</taxon>
        <taxon>Candidatus Egerieousia</taxon>
    </lineage>
</organism>
<comment type="caution">
    <text evidence="17">The sequence shown here is derived from an EMBL/GenBank/DDBJ whole genome shotgun (WGS) entry which is preliminary data.</text>
</comment>
<evidence type="ECO:0000256" key="14">
    <source>
        <dbReference type="SAM" id="Phobius"/>
    </source>
</evidence>
<protein>
    <recommendedName>
        <fullName evidence="3">histidine kinase</fullName>
        <ecNumber evidence="3">2.7.13.3</ecNumber>
    </recommendedName>
</protein>
<evidence type="ECO:0000259" key="15">
    <source>
        <dbReference type="PROSITE" id="PS50109"/>
    </source>
</evidence>
<dbReference type="CDD" id="cd06225">
    <property type="entry name" value="HAMP"/>
    <property type="match status" value="1"/>
</dbReference>
<evidence type="ECO:0000256" key="6">
    <source>
        <dbReference type="ARBA" id="ARBA00022679"/>
    </source>
</evidence>
<evidence type="ECO:0000256" key="9">
    <source>
        <dbReference type="ARBA" id="ARBA00022777"/>
    </source>
</evidence>
<dbReference type="PROSITE" id="PS50885">
    <property type="entry name" value="HAMP"/>
    <property type="match status" value="1"/>
</dbReference>
<dbReference type="EC" id="2.7.13.3" evidence="3"/>
<dbReference type="Gene3D" id="3.30.565.10">
    <property type="entry name" value="Histidine kinase-like ATPase, C-terminal domain"/>
    <property type="match status" value="1"/>
</dbReference>
<keyword evidence="9 17" id="KW-0418">Kinase</keyword>
<evidence type="ECO:0000256" key="12">
    <source>
        <dbReference type="ARBA" id="ARBA00023012"/>
    </source>
</evidence>
<feature type="transmembrane region" description="Helical" evidence="14">
    <location>
        <begin position="731"/>
        <end position="755"/>
    </location>
</feature>
<dbReference type="PANTHER" id="PTHR45528:SF1">
    <property type="entry name" value="SENSOR HISTIDINE KINASE CPXA"/>
    <property type="match status" value="1"/>
</dbReference>
<dbReference type="Pfam" id="PF02518">
    <property type="entry name" value="HATPase_c"/>
    <property type="match status" value="1"/>
</dbReference>
<dbReference type="InterPro" id="IPR003660">
    <property type="entry name" value="HAMP_dom"/>
</dbReference>
<dbReference type="PRINTS" id="PR00344">
    <property type="entry name" value="BCTRLSENSOR"/>
</dbReference>
<dbReference type="SMART" id="SM00387">
    <property type="entry name" value="HATPase_c"/>
    <property type="match status" value="1"/>
</dbReference>
<evidence type="ECO:0000256" key="8">
    <source>
        <dbReference type="ARBA" id="ARBA00022741"/>
    </source>
</evidence>
<feature type="domain" description="HAMP" evidence="16">
    <location>
        <begin position="924"/>
        <end position="976"/>
    </location>
</feature>
<keyword evidence="4" id="KW-1003">Cell membrane</keyword>
<sequence length="1205" mass="139397">MKNSFKEKTSRFKGYYVASMAFLKRYRTLLASSLAILFFAISLFVTPTQGSVEGEVGRLERKLQNRERQLERYALEALDNPVDQWYVPKDFPEDMVIYKYNADTLQCWVNQFPISSDEVDAIPLWYTLGSANSENIWNMPLAYLSDSEQYVNLGSAWYVVKVYKKERVKVIAGLLVKTEYLSDNSVLVNEINPELNVKRDLEIVPINFDNGIMVKGMDGNLLFTVIDEVDSLKAGVGNIFKWLVFLFVLLGLISYFMNNVSFKSLLVYVAALSLLRVLLFFFANDLRFAEPLFSPNIYSGGWLFSSLGNLLINNFYVCLIVYGIYLLRRKIIISKNRVSGCRKVLLYTAVFLLPALLSLYIHYTFMSLLKNSNVMLEIYRLTEMDFYSFLCYLSYGLLFISLLLSLQLAMPFTLHFGRHSLFGTKYLLAYIAVISVYSVVVMGVMGYQKEQARCRVWSNRLSVERDLSLELHLANIEGKLSSDIFIREMLSMRNNPAMPTLLRNRLDELYFYGISQKYEITLTVCRPNESLLYNDGQRLVDCNDHFQQEVVNYGTNISDKYFFFFLNNHSGRISYLGIFTYEDQTGPITLYIELNSRYMKDISGYTSLLFDYKRANDFRIPGEYSYAKYVNDRMVLYGGDYNYPVSFNRDRHENGFFTVVQDNYRHFVNKLSDDNIIVISRHKQSIFDFFISFSYMMLFFSAMFFVFLRYRQLSNKILKNRHPRNRFRRRLTYFISISLVISLLCLGVGSIWFTIKHYDLMSRVQMEEKIQTAQSAISEYCKYKQDYTEINTLDLSHLLDRIAVNAQVDVNLYDPHGRLIRSTQPELFKRNLFSSRMDSDAYYLLTAENKRHVINRESIGELSYISLYSPIFNARGNLIAYVNIPYFTKTSSLWGNLTSMIAVIINIYILLMLAAIFVGTVISNSISRPIEEIGRKMRSVDVSRKAEHVDYDVDDELGVLVKAYNKMVDDLEESTKRLTQSEREQAWSEMARQIAHEIKNPLTPMRLSIQYLVRLKQRNIQGWEDKFEQVADSILEQIDILSDTASEFSSFAKFYYEESSVFNLHEIISEQRVLFDNRENIKILISSESEECYVYARKGQIIRVVVNLLSNAVQAVESRGGGYIKISITKNGGDYTVSFEDNGPGVKDEDQDKLFKPNFTTKTGGTGLGLAISRNIIEQSGGTIFYRKSDLGGANFSFTLPVYQP</sequence>
<dbReference type="Gene3D" id="1.10.287.130">
    <property type="match status" value="1"/>
</dbReference>
<dbReference type="GO" id="GO:0000155">
    <property type="term" value="F:phosphorelay sensor kinase activity"/>
    <property type="evidence" value="ECO:0007669"/>
    <property type="project" value="InterPro"/>
</dbReference>
<reference evidence="17" key="2">
    <citation type="journal article" date="2021" name="PeerJ">
        <title>Extensive microbial diversity within the chicken gut microbiome revealed by metagenomics and culture.</title>
        <authorList>
            <person name="Gilroy R."/>
            <person name="Ravi A."/>
            <person name="Getino M."/>
            <person name="Pursley I."/>
            <person name="Horton D.L."/>
            <person name="Alikhan N.F."/>
            <person name="Baker D."/>
            <person name="Gharbi K."/>
            <person name="Hall N."/>
            <person name="Watson M."/>
            <person name="Adriaenssens E.M."/>
            <person name="Foster-Nyarko E."/>
            <person name="Jarju S."/>
            <person name="Secka A."/>
            <person name="Antonio M."/>
            <person name="Oren A."/>
            <person name="Chaudhuri R.R."/>
            <person name="La Ragione R."/>
            <person name="Hildebrand F."/>
            <person name="Pallen M.J."/>
        </authorList>
    </citation>
    <scope>NUCLEOTIDE SEQUENCE</scope>
    <source>
        <strain evidence="17">15467</strain>
    </source>
</reference>
<feature type="transmembrane region" description="Helical" evidence="14">
    <location>
        <begin position="900"/>
        <end position="922"/>
    </location>
</feature>
<gene>
    <name evidence="17" type="ORF">IAC68_05120</name>
</gene>
<dbReference type="InterPro" id="IPR036097">
    <property type="entry name" value="HisK_dim/P_sf"/>
</dbReference>
<dbReference type="SUPFAM" id="SSF47384">
    <property type="entry name" value="Homodimeric domain of signal transducing histidine kinase"/>
    <property type="match status" value="1"/>
</dbReference>
<evidence type="ECO:0000256" key="10">
    <source>
        <dbReference type="ARBA" id="ARBA00022840"/>
    </source>
</evidence>
<keyword evidence="12" id="KW-0902">Two-component regulatory system</keyword>
<dbReference type="EMBL" id="JADINB010000118">
    <property type="protein sequence ID" value="MBO8429292.1"/>
    <property type="molecule type" value="Genomic_DNA"/>
</dbReference>
<keyword evidence="13 14" id="KW-0472">Membrane</keyword>
<dbReference type="Pfam" id="PF00672">
    <property type="entry name" value="HAMP"/>
    <property type="match status" value="1"/>
</dbReference>
<evidence type="ECO:0000256" key="13">
    <source>
        <dbReference type="ARBA" id="ARBA00023136"/>
    </source>
</evidence>
<keyword evidence="8" id="KW-0547">Nucleotide-binding</keyword>
<keyword evidence="11 14" id="KW-1133">Transmembrane helix</keyword>
<dbReference type="GO" id="GO:0005886">
    <property type="term" value="C:plasma membrane"/>
    <property type="evidence" value="ECO:0007669"/>
    <property type="project" value="UniProtKB-SubCell"/>
</dbReference>
<dbReference type="InterPro" id="IPR050398">
    <property type="entry name" value="HssS/ArlS-like"/>
</dbReference>
<evidence type="ECO:0000256" key="1">
    <source>
        <dbReference type="ARBA" id="ARBA00000085"/>
    </source>
</evidence>
<keyword evidence="6" id="KW-0808">Transferase</keyword>
<feature type="transmembrane region" description="Helical" evidence="14">
    <location>
        <begin position="303"/>
        <end position="324"/>
    </location>
</feature>
<feature type="transmembrane region" description="Helical" evidence="14">
    <location>
        <begin position="386"/>
        <end position="406"/>
    </location>
</feature>
<dbReference type="GO" id="GO:0005524">
    <property type="term" value="F:ATP binding"/>
    <property type="evidence" value="ECO:0007669"/>
    <property type="project" value="UniProtKB-KW"/>
</dbReference>
<name>A0A9D9GYU8_9BACT</name>
<dbReference type="PROSITE" id="PS50109">
    <property type="entry name" value="HIS_KIN"/>
    <property type="match status" value="1"/>
</dbReference>
<comment type="catalytic activity">
    <reaction evidence="1">
        <text>ATP + protein L-histidine = ADP + protein N-phospho-L-histidine.</text>
        <dbReference type="EC" id="2.7.13.3"/>
    </reaction>
</comment>
<evidence type="ECO:0000256" key="11">
    <source>
        <dbReference type="ARBA" id="ARBA00022989"/>
    </source>
</evidence>
<evidence type="ECO:0000256" key="3">
    <source>
        <dbReference type="ARBA" id="ARBA00012438"/>
    </source>
</evidence>
<dbReference type="InterPro" id="IPR003661">
    <property type="entry name" value="HisK_dim/P_dom"/>
</dbReference>
<dbReference type="SUPFAM" id="SSF55874">
    <property type="entry name" value="ATPase domain of HSP90 chaperone/DNA topoisomerase II/histidine kinase"/>
    <property type="match status" value="1"/>
</dbReference>
<dbReference type="Pfam" id="PF00512">
    <property type="entry name" value="HisKA"/>
    <property type="match status" value="1"/>
</dbReference>
<evidence type="ECO:0000256" key="7">
    <source>
        <dbReference type="ARBA" id="ARBA00022692"/>
    </source>
</evidence>
<comment type="subcellular location">
    <subcellularLocation>
        <location evidence="2">Cell membrane</location>
        <topology evidence="2">Multi-pass membrane protein</topology>
    </subcellularLocation>
</comment>
<dbReference type="InterPro" id="IPR005467">
    <property type="entry name" value="His_kinase_dom"/>
</dbReference>
<dbReference type="InterPro" id="IPR004358">
    <property type="entry name" value="Sig_transdc_His_kin-like_C"/>
</dbReference>
<dbReference type="SMART" id="SM00388">
    <property type="entry name" value="HisKA"/>
    <property type="match status" value="1"/>
</dbReference>
<dbReference type="AlphaFoldDB" id="A0A9D9GYU8"/>
<keyword evidence="10" id="KW-0067">ATP-binding</keyword>
<dbReference type="PANTHER" id="PTHR45528">
    <property type="entry name" value="SENSOR HISTIDINE KINASE CPXA"/>
    <property type="match status" value="1"/>
</dbReference>
<dbReference type="Gene3D" id="6.10.340.10">
    <property type="match status" value="1"/>
</dbReference>
<evidence type="ECO:0000313" key="17">
    <source>
        <dbReference type="EMBL" id="MBO8429292.1"/>
    </source>
</evidence>
<dbReference type="CDD" id="cd00082">
    <property type="entry name" value="HisKA"/>
    <property type="match status" value="1"/>
</dbReference>
<feature type="transmembrane region" description="Helical" evidence="14">
    <location>
        <begin position="427"/>
        <end position="447"/>
    </location>
</feature>
<evidence type="ECO:0000256" key="4">
    <source>
        <dbReference type="ARBA" id="ARBA00022475"/>
    </source>
</evidence>